<evidence type="ECO:0008006" key="7">
    <source>
        <dbReference type="Google" id="ProtNLM"/>
    </source>
</evidence>
<accession>M7NQE2</accession>
<keyword evidence="3" id="KW-0539">Nucleus</keyword>
<evidence type="ECO:0000313" key="6">
    <source>
        <dbReference type="Proteomes" id="UP000011958"/>
    </source>
</evidence>
<reference evidence="6" key="1">
    <citation type="journal article" date="2016" name="Nat. Commun.">
        <title>Genome analysis of three Pneumocystis species reveals adaptation mechanisms to life exclusively in mammalian hosts.</title>
        <authorList>
            <person name="Ma L."/>
            <person name="Chen Z."/>
            <person name="Huang D.W."/>
            <person name="Kutty G."/>
            <person name="Ishihara M."/>
            <person name="Wang H."/>
            <person name="Abouelleil A."/>
            <person name="Bishop L."/>
            <person name="Davey E."/>
            <person name="Deng R."/>
            <person name="Deng X."/>
            <person name="Fan L."/>
            <person name="Fantoni G."/>
            <person name="Fitzgerald M."/>
            <person name="Gogineni E."/>
            <person name="Goldberg J.M."/>
            <person name="Handley G."/>
            <person name="Hu X."/>
            <person name="Huber C."/>
            <person name="Jiao X."/>
            <person name="Jones K."/>
            <person name="Levin J.Z."/>
            <person name="Liu Y."/>
            <person name="Macdonald P."/>
            <person name="Melnikov A."/>
            <person name="Raley C."/>
            <person name="Sassi M."/>
            <person name="Sherman B.T."/>
            <person name="Song X."/>
            <person name="Sykes S."/>
            <person name="Tran B."/>
            <person name="Walsh L."/>
            <person name="Xia Y."/>
            <person name="Yang J."/>
            <person name="Young S."/>
            <person name="Zeng Q."/>
            <person name="Zheng X."/>
            <person name="Stephens R."/>
            <person name="Nusbaum C."/>
            <person name="Birren B.W."/>
            <person name="Azadi P."/>
            <person name="Lempicki R.A."/>
            <person name="Cuomo C.A."/>
            <person name="Kovacs J.A."/>
        </authorList>
    </citation>
    <scope>NUCLEOTIDE SEQUENCE [LARGE SCALE GENOMIC DNA]</scope>
    <source>
        <strain evidence="6">B123</strain>
    </source>
</reference>
<dbReference type="Pfam" id="PF09766">
    <property type="entry name" value="FmiP_Thoc5"/>
    <property type="match status" value="1"/>
</dbReference>
<evidence type="ECO:0000256" key="3">
    <source>
        <dbReference type="ARBA" id="ARBA00023242"/>
    </source>
</evidence>
<evidence type="ECO:0000256" key="4">
    <source>
        <dbReference type="SAM" id="Coils"/>
    </source>
</evidence>
<dbReference type="GO" id="GO:0003729">
    <property type="term" value="F:mRNA binding"/>
    <property type="evidence" value="ECO:0007669"/>
    <property type="project" value="TreeGrafter"/>
</dbReference>
<feature type="coiled-coil region" evidence="4">
    <location>
        <begin position="153"/>
        <end position="198"/>
    </location>
</feature>
<dbReference type="GO" id="GO:0000445">
    <property type="term" value="C:THO complex part of transcription export complex"/>
    <property type="evidence" value="ECO:0007669"/>
    <property type="project" value="TreeGrafter"/>
</dbReference>
<dbReference type="VEuPathDB" id="FungiDB:PNEG_01083"/>
<name>M7NQE2_PNEMU</name>
<dbReference type="OMA" id="HKYMKLP"/>
<evidence type="ECO:0000313" key="5">
    <source>
        <dbReference type="EMBL" id="EMR10938.1"/>
    </source>
</evidence>
<dbReference type="GeneID" id="19894780"/>
<comment type="subcellular location">
    <subcellularLocation>
        <location evidence="1">Nucleus</location>
    </subcellularLocation>
</comment>
<dbReference type="OrthoDB" id="20582at2759"/>
<dbReference type="GO" id="GO:0006406">
    <property type="term" value="P:mRNA export from nucleus"/>
    <property type="evidence" value="ECO:0007669"/>
    <property type="project" value="TreeGrafter"/>
</dbReference>
<sequence length="209" mass="24714">MENLESLESNNQYLSIDNNQEKVFETCLDLAKKARQQCHQLLQSYPIDSKAKTHLMTLITRLRAANRAAYLEARTSKQETQRSRQSLDQKYVQLQNLYYEQQHILTTIKACETFPTTYDSLSMISEEEFLALHPNLNNATDQHILMLARLSYEKKERENLEKIRRDLLKQKSELISQNKTHKEELEALDSQLKNFIRNAEPLQEFMKKY</sequence>
<comment type="similarity">
    <text evidence="2">Belongs to the THOC5 family.</text>
</comment>
<evidence type="ECO:0000256" key="1">
    <source>
        <dbReference type="ARBA" id="ARBA00004123"/>
    </source>
</evidence>
<keyword evidence="4" id="KW-0175">Coiled coil</keyword>
<dbReference type="HOGENOM" id="CLU_082754_0_0_1"/>
<evidence type="ECO:0000256" key="2">
    <source>
        <dbReference type="ARBA" id="ARBA00008044"/>
    </source>
</evidence>
<comment type="caution">
    <text evidence="5">The sequence shown here is derived from an EMBL/GenBank/DDBJ whole genome shotgun (WGS) entry which is preliminary data.</text>
</comment>
<proteinExistence type="inferred from homology"/>
<dbReference type="EMBL" id="AFWA02000003">
    <property type="protein sequence ID" value="EMR10938.1"/>
    <property type="molecule type" value="Genomic_DNA"/>
</dbReference>
<dbReference type="PANTHER" id="PTHR13375:SF3">
    <property type="entry name" value="THO COMPLEX SUBUNIT 5 HOMOLOG"/>
    <property type="match status" value="1"/>
</dbReference>
<keyword evidence="6" id="KW-1185">Reference proteome</keyword>
<dbReference type="RefSeq" id="XP_007872995.1">
    <property type="nucleotide sequence ID" value="XM_007874804.1"/>
</dbReference>
<dbReference type="InterPro" id="IPR019163">
    <property type="entry name" value="THO_Thoc5"/>
</dbReference>
<dbReference type="PANTHER" id="PTHR13375">
    <property type="entry name" value="FMS INTERACTING PROTEIN"/>
    <property type="match status" value="1"/>
</dbReference>
<organism evidence="5 6">
    <name type="scientific">Pneumocystis murina (strain B123)</name>
    <name type="common">Mouse pneumocystis pneumonia agent</name>
    <name type="synonym">Pneumocystis carinii f. sp. muris</name>
    <dbReference type="NCBI Taxonomy" id="1069680"/>
    <lineage>
        <taxon>Eukaryota</taxon>
        <taxon>Fungi</taxon>
        <taxon>Dikarya</taxon>
        <taxon>Ascomycota</taxon>
        <taxon>Taphrinomycotina</taxon>
        <taxon>Pneumocystomycetes</taxon>
        <taxon>Pneumocystaceae</taxon>
        <taxon>Pneumocystis</taxon>
    </lineage>
</organism>
<gene>
    <name evidence="5" type="ORF">PNEG_01083</name>
</gene>
<dbReference type="Proteomes" id="UP000011958">
    <property type="component" value="Unassembled WGS sequence"/>
</dbReference>
<dbReference type="AlphaFoldDB" id="M7NQE2"/>
<dbReference type="STRING" id="1069680.M7NQE2"/>
<dbReference type="eggNOG" id="KOG2216">
    <property type="taxonomic scope" value="Eukaryota"/>
</dbReference>
<protein>
    <recommendedName>
        <fullName evidence="7">THO complex subunit 5</fullName>
    </recommendedName>
</protein>